<dbReference type="GO" id="GO:0006952">
    <property type="term" value="P:defense response"/>
    <property type="evidence" value="ECO:0007669"/>
    <property type="project" value="InterPro"/>
</dbReference>
<dbReference type="SMART" id="SM01037">
    <property type="entry name" value="Bet_v_1"/>
    <property type="match status" value="1"/>
</dbReference>
<accession>A0AA87Z4E7</accession>
<keyword evidence="4" id="KW-1185">Reference proteome</keyword>
<dbReference type="Proteomes" id="UP001187192">
    <property type="component" value="Unassembled WGS sequence"/>
</dbReference>
<protein>
    <recommendedName>
        <fullName evidence="2">Bet v I/Major latex protein domain-containing protein</fullName>
    </recommendedName>
</protein>
<comment type="similarity">
    <text evidence="1">Belongs to the MLP family.</text>
</comment>
<dbReference type="AlphaFoldDB" id="A0AA87Z4E7"/>
<dbReference type="PANTHER" id="PTHR31338">
    <property type="entry name" value="POLYKETIDE CYCLASE/DEHYDRASE AND LIPID TRANSPORT SUPERFAMILY PROTEIN"/>
    <property type="match status" value="1"/>
</dbReference>
<reference evidence="3" key="1">
    <citation type="submission" date="2023-07" db="EMBL/GenBank/DDBJ databases">
        <title>draft genome sequence of fig (Ficus carica).</title>
        <authorList>
            <person name="Takahashi T."/>
            <person name="Nishimura K."/>
        </authorList>
    </citation>
    <scope>NUCLEOTIDE SEQUENCE</scope>
</reference>
<evidence type="ECO:0000313" key="3">
    <source>
        <dbReference type="EMBL" id="GMN28547.1"/>
    </source>
</evidence>
<dbReference type="SUPFAM" id="SSF55961">
    <property type="entry name" value="Bet v1-like"/>
    <property type="match status" value="1"/>
</dbReference>
<comment type="caution">
    <text evidence="3">The sequence shown here is derived from an EMBL/GenBank/DDBJ whole genome shotgun (WGS) entry which is preliminary data.</text>
</comment>
<sequence length="140" mass="15888">MPAESLYGFFKNNMPRFVHMFPRNIQSVQIQGGGDVRAGCVMFWKYDLGITGAPMTARVKVEEIDDHNKSITMTILEGDVLKMYKSFKAKISFIEGEYGTSKVNWSLSYEKLNDNAPDPDHYVNFAVKLSKGMDTYLRSA</sequence>
<dbReference type="InterPro" id="IPR000916">
    <property type="entry name" value="Bet_v_I/MLP"/>
</dbReference>
<dbReference type="EMBL" id="BTGU01000002">
    <property type="protein sequence ID" value="GMN28547.1"/>
    <property type="molecule type" value="Genomic_DNA"/>
</dbReference>
<evidence type="ECO:0000313" key="4">
    <source>
        <dbReference type="Proteomes" id="UP001187192"/>
    </source>
</evidence>
<organism evidence="3 4">
    <name type="scientific">Ficus carica</name>
    <name type="common">Common fig</name>
    <dbReference type="NCBI Taxonomy" id="3494"/>
    <lineage>
        <taxon>Eukaryota</taxon>
        <taxon>Viridiplantae</taxon>
        <taxon>Streptophyta</taxon>
        <taxon>Embryophyta</taxon>
        <taxon>Tracheophyta</taxon>
        <taxon>Spermatophyta</taxon>
        <taxon>Magnoliopsida</taxon>
        <taxon>eudicotyledons</taxon>
        <taxon>Gunneridae</taxon>
        <taxon>Pentapetalae</taxon>
        <taxon>rosids</taxon>
        <taxon>fabids</taxon>
        <taxon>Rosales</taxon>
        <taxon>Moraceae</taxon>
        <taxon>Ficeae</taxon>
        <taxon>Ficus</taxon>
    </lineage>
</organism>
<proteinExistence type="inferred from homology"/>
<dbReference type="InterPro" id="IPR052006">
    <property type="entry name" value="MLP-like"/>
</dbReference>
<dbReference type="Pfam" id="PF00407">
    <property type="entry name" value="Bet_v_1"/>
    <property type="match status" value="1"/>
</dbReference>
<evidence type="ECO:0000259" key="2">
    <source>
        <dbReference type="SMART" id="SM01037"/>
    </source>
</evidence>
<dbReference type="PANTHER" id="PTHR31338:SF16">
    <property type="entry name" value="POLYKETIDE CYCLASE_DEHYDRASE AND LIPID TRANSPORT SUPERFAMILY PROTEIN"/>
    <property type="match status" value="1"/>
</dbReference>
<dbReference type="Gene3D" id="3.30.530.20">
    <property type="match status" value="1"/>
</dbReference>
<evidence type="ECO:0000256" key="1">
    <source>
        <dbReference type="ARBA" id="ARBA00038242"/>
    </source>
</evidence>
<name>A0AA87Z4E7_FICCA</name>
<gene>
    <name evidence="3" type="ORF">TIFTF001_002096</name>
</gene>
<dbReference type="CDD" id="cd07816">
    <property type="entry name" value="Bet_v1-like"/>
    <property type="match status" value="1"/>
</dbReference>
<dbReference type="InterPro" id="IPR023393">
    <property type="entry name" value="START-like_dom_sf"/>
</dbReference>
<feature type="domain" description="Bet v I/Major latex protein" evidence="2">
    <location>
        <begin position="1"/>
        <end position="140"/>
    </location>
</feature>